<evidence type="ECO:0000256" key="2">
    <source>
        <dbReference type="ARBA" id="ARBA00004123"/>
    </source>
</evidence>
<sequence length="212" mass="24314">RSELLNMNYKHYFSIGLIAIADASYRFIYVDVGSFGKDSDSTIFKNSTLWKQVELALLKIPRPKELPGSNGAVPFAFVGDEPFALSMHLLRPYSGTQLHVEKLVFNYRLSRARHYLECSFGILSNKWRILHTPLDVSVDFAVDIVKCYCILHNILNDPDGFNLDHSVNVCGLEEWITVNRLVVNKITHCFRGIMTKYFVSKSGKLPWQLKRI</sequence>
<feature type="non-terminal residue" evidence="9">
    <location>
        <position position="1"/>
    </location>
</feature>
<dbReference type="InParanoid" id="A0A2J7QQY5"/>
<keyword evidence="7" id="KW-0539">Nucleus</keyword>
<comment type="subcellular location">
    <subcellularLocation>
        <location evidence="2">Nucleus</location>
    </subcellularLocation>
</comment>
<keyword evidence="5" id="KW-0479">Metal-binding</keyword>
<dbReference type="AlphaFoldDB" id="A0A2J7QQY5"/>
<keyword evidence="4" id="KW-0540">Nuclease</keyword>
<keyword evidence="10" id="KW-1185">Reference proteome</keyword>
<dbReference type="InterPro" id="IPR027806">
    <property type="entry name" value="HARBI1_dom"/>
</dbReference>
<dbReference type="EMBL" id="NEVH01012082">
    <property type="protein sequence ID" value="PNF30998.1"/>
    <property type="molecule type" value="Genomic_DNA"/>
</dbReference>
<dbReference type="InterPro" id="IPR045249">
    <property type="entry name" value="HARBI1-like"/>
</dbReference>
<dbReference type="PANTHER" id="PTHR22930">
    <property type="match status" value="1"/>
</dbReference>
<dbReference type="Pfam" id="PF13359">
    <property type="entry name" value="DDE_Tnp_4"/>
    <property type="match status" value="1"/>
</dbReference>
<evidence type="ECO:0000256" key="1">
    <source>
        <dbReference type="ARBA" id="ARBA00001968"/>
    </source>
</evidence>
<protein>
    <recommendedName>
        <fullName evidence="8">DDE Tnp4 domain-containing protein</fullName>
    </recommendedName>
</protein>
<dbReference type="GO" id="GO:0005634">
    <property type="term" value="C:nucleus"/>
    <property type="evidence" value="ECO:0007669"/>
    <property type="project" value="UniProtKB-SubCell"/>
</dbReference>
<organism evidence="9 10">
    <name type="scientific">Cryptotermes secundus</name>
    <dbReference type="NCBI Taxonomy" id="105785"/>
    <lineage>
        <taxon>Eukaryota</taxon>
        <taxon>Metazoa</taxon>
        <taxon>Ecdysozoa</taxon>
        <taxon>Arthropoda</taxon>
        <taxon>Hexapoda</taxon>
        <taxon>Insecta</taxon>
        <taxon>Pterygota</taxon>
        <taxon>Neoptera</taxon>
        <taxon>Polyneoptera</taxon>
        <taxon>Dictyoptera</taxon>
        <taxon>Blattodea</taxon>
        <taxon>Blattoidea</taxon>
        <taxon>Termitoidae</taxon>
        <taxon>Kalotermitidae</taxon>
        <taxon>Cryptotermitinae</taxon>
        <taxon>Cryptotermes</taxon>
    </lineage>
</organism>
<evidence type="ECO:0000256" key="5">
    <source>
        <dbReference type="ARBA" id="ARBA00022723"/>
    </source>
</evidence>
<reference evidence="9 10" key="1">
    <citation type="submission" date="2017-12" db="EMBL/GenBank/DDBJ databases">
        <title>Hemimetabolous genomes reveal molecular basis of termite eusociality.</title>
        <authorList>
            <person name="Harrison M.C."/>
            <person name="Jongepier E."/>
            <person name="Robertson H.M."/>
            <person name="Arning N."/>
            <person name="Bitard-Feildel T."/>
            <person name="Chao H."/>
            <person name="Childers C.P."/>
            <person name="Dinh H."/>
            <person name="Doddapaneni H."/>
            <person name="Dugan S."/>
            <person name="Gowin J."/>
            <person name="Greiner C."/>
            <person name="Han Y."/>
            <person name="Hu H."/>
            <person name="Hughes D.S.T."/>
            <person name="Huylmans A.-K."/>
            <person name="Kemena C."/>
            <person name="Kremer L.P.M."/>
            <person name="Lee S.L."/>
            <person name="Lopez-Ezquerra A."/>
            <person name="Mallet L."/>
            <person name="Monroy-Kuhn J.M."/>
            <person name="Moser A."/>
            <person name="Murali S.C."/>
            <person name="Muzny D.M."/>
            <person name="Otani S."/>
            <person name="Piulachs M.-D."/>
            <person name="Poelchau M."/>
            <person name="Qu J."/>
            <person name="Schaub F."/>
            <person name="Wada-Katsumata A."/>
            <person name="Worley K.C."/>
            <person name="Xie Q."/>
            <person name="Ylla G."/>
            <person name="Poulsen M."/>
            <person name="Gibbs R.A."/>
            <person name="Schal C."/>
            <person name="Richards S."/>
            <person name="Belles X."/>
            <person name="Korb J."/>
            <person name="Bornberg-Bauer E."/>
        </authorList>
    </citation>
    <scope>NUCLEOTIDE SEQUENCE [LARGE SCALE GENOMIC DNA]</scope>
    <source>
        <tissue evidence="9">Whole body</tissue>
    </source>
</reference>
<dbReference type="GO" id="GO:0004518">
    <property type="term" value="F:nuclease activity"/>
    <property type="evidence" value="ECO:0007669"/>
    <property type="project" value="UniProtKB-KW"/>
</dbReference>
<evidence type="ECO:0000256" key="4">
    <source>
        <dbReference type="ARBA" id="ARBA00022722"/>
    </source>
</evidence>
<evidence type="ECO:0000256" key="3">
    <source>
        <dbReference type="ARBA" id="ARBA00006958"/>
    </source>
</evidence>
<comment type="cofactor">
    <cofactor evidence="1">
        <name>a divalent metal cation</name>
        <dbReference type="ChEBI" id="CHEBI:60240"/>
    </cofactor>
</comment>
<dbReference type="Proteomes" id="UP000235965">
    <property type="component" value="Unassembled WGS sequence"/>
</dbReference>
<dbReference type="STRING" id="105785.A0A2J7QQY5"/>
<comment type="caution">
    <text evidence="9">The sequence shown here is derived from an EMBL/GenBank/DDBJ whole genome shotgun (WGS) entry which is preliminary data.</text>
</comment>
<evidence type="ECO:0000259" key="8">
    <source>
        <dbReference type="Pfam" id="PF13359"/>
    </source>
</evidence>
<evidence type="ECO:0000313" key="9">
    <source>
        <dbReference type="EMBL" id="PNF30998.1"/>
    </source>
</evidence>
<keyword evidence="6" id="KW-0378">Hydrolase</keyword>
<dbReference type="OrthoDB" id="6571700at2759"/>
<comment type="similarity">
    <text evidence="3">Belongs to the HARBI1 family.</text>
</comment>
<dbReference type="PANTHER" id="PTHR22930:SF269">
    <property type="entry name" value="NUCLEASE HARBI1-LIKE PROTEIN"/>
    <property type="match status" value="1"/>
</dbReference>
<evidence type="ECO:0000256" key="7">
    <source>
        <dbReference type="ARBA" id="ARBA00023242"/>
    </source>
</evidence>
<evidence type="ECO:0000313" key="10">
    <source>
        <dbReference type="Proteomes" id="UP000235965"/>
    </source>
</evidence>
<dbReference type="GO" id="GO:0016787">
    <property type="term" value="F:hydrolase activity"/>
    <property type="evidence" value="ECO:0007669"/>
    <property type="project" value="UniProtKB-KW"/>
</dbReference>
<gene>
    <name evidence="9" type="ORF">B7P43_G02093</name>
</gene>
<accession>A0A2J7QQY5</accession>
<proteinExistence type="inferred from homology"/>
<evidence type="ECO:0000256" key="6">
    <source>
        <dbReference type="ARBA" id="ARBA00022801"/>
    </source>
</evidence>
<name>A0A2J7QQY5_9NEOP</name>
<feature type="domain" description="DDE Tnp4" evidence="8">
    <location>
        <begin position="8"/>
        <end position="153"/>
    </location>
</feature>
<dbReference type="GO" id="GO:0046872">
    <property type="term" value="F:metal ion binding"/>
    <property type="evidence" value="ECO:0007669"/>
    <property type="project" value="UniProtKB-KW"/>
</dbReference>